<reference evidence="3 4" key="1">
    <citation type="submission" date="2023-01" db="EMBL/GenBank/DDBJ databases">
        <authorList>
            <person name="Kreplak J."/>
        </authorList>
    </citation>
    <scope>NUCLEOTIDE SEQUENCE [LARGE SCALE GENOMIC DNA]</scope>
</reference>
<protein>
    <recommendedName>
        <fullName evidence="5">Transmembrane protein</fullName>
    </recommendedName>
</protein>
<feature type="region of interest" description="Disordered" evidence="1">
    <location>
        <begin position="20"/>
        <end position="55"/>
    </location>
</feature>
<dbReference type="Proteomes" id="UP001157006">
    <property type="component" value="Chromosome 1L"/>
</dbReference>
<feature type="transmembrane region" description="Helical" evidence="2">
    <location>
        <begin position="80"/>
        <end position="104"/>
    </location>
</feature>
<keyword evidence="4" id="KW-1185">Reference proteome</keyword>
<feature type="compositionally biased region" description="Polar residues" evidence="1">
    <location>
        <begin position="20"/>
        <end position="35"/>
    </location>
</feature>
<evidence type="ECO:0000256" key="2">
    <source>
        <dbReference type="SAM" id="Phobius"/>
    </source>
</evidence>
<gene>
    <name evidence="3" type="ORF">VFH_I299600</name>
</gene>
<dbReference type="EMBL" id="OX451736">
    <property type="protein sequence ID" value="CAI8587437.1"/>
    <property type="molecule type" value="Genomic_DNA"/>
</dbReference>
<feature type="compositionally biased region" description="Low complexity" evidence="1">
    <location>
        <begin position="41"/>
        <end position="55"/>
    </location>
</feature>
<accession>A0AAV0YPN6</accession>
<evidence type="ECO:0000313" key="4">
    <source>
        <dbReference type="Proteomes" id="UP001157006"/>
    </source>
</evidence>
<organism evidence="3 4">
    <name type="scientific">Vicia faba</name>
    <name type="common">Broad bean</name>
    <name type="synonym">Faba vulgaris</name>
    <dbReference type="NCBI Taxonomy" id="3906"/>
    <lineage>
        <taxon>Eukaryota</taxon>
        <taxon>Viridiplantae</taxon>
        <taxon>Streptophyta</taxon>
        <taxon>Embryophyta</taxon>
        <taxon>Tracheophyta</taxon>
        <taxon>Spermatophyta</taxon>
        <taxon>Magnoliopsida</taxon>
        <taxon>eudicotyledons</taxon>
        <taxon>Gunneridae</taxon>
        <taxon>Pentapetalae</taxon>
        <taxon>rosids</taxon>
        <taxon>fabids</taxon>
        <taxon>Fabales</taxon>
        <taxon>Fabaceae</taxon>
        <taxon>Papilionoideae</taxon>
        <taxon>50 kb inversion clade</taxon>
        <taxon>NPAAA clade</taxon>
        <taxon>Hologalegina</taxon>
        <taxon>IRL clade</taxon>
        <taxon>Fabeae</taxon>
        <taxon>Vicia</taxon>
    </lineage>
</organism>
<keyword evidence="2" id="KW-0472">Membrane</keyword>
<dbReference type="PANTHER" id="PTHR33825:SF4">
    <property type="entry name" value="OS05G0137600 PROTEIN"/>
    <property type="match status" value="1"/>
</dbReference>
<evidence type="ECO:0000313" key="3">
    <source>
        <dbReference type="EMBL" id="CAI8587437.1"/>
    </source>
</evidence>
<proteinExistence type="predicted"/>
<dbReference type="PANTHER" id="PTHR33825">
    <property type="entry name" value="CHITINASE-LIKE PROTEIN"/>
    <property type="match status" value="1"/>
</dbReference>
<sequence>MSLQIQSHSLRTFNFTKIQPHSSSRTTPFSIRATTSPPPSISVQSSPNLPTHSPSLLTTTPPAEIAVFRPTPELGLISHLFVFSMVFGAFFSVALISIPTLIAFGRLGDSVKKLSKVCSEELPGTLTSLKLSSLELSDLTQQLSTFRRKISGFAIGKKNGSGIRSRSFSKKNPAS</sequence>
<keyword evidence="2" id="KW-1133">Transmembrane helix</keyword>
<name>A0AAV0YPN6_VICFA</name>
<evidence type="ECO:0008006" key="5">
    <source>
        <dbReference type="Google" id="ProtNLM"/>
    </source>
</evidence>
<keyword evidence="2" id="KW-0812">Transmembrane</keyword>
<dbReference type="AlphaFoldDB" id="A0AAV0YPN6"/>
<evidence type="ECO:0000256" key="1">
    <source>
        <dbReference type="SAM" id="MobiDB-lite"/>
    </source>
</evidence>